<feature type="transmembrane region" description="Helical" evidence="6">
    <location>
        <begin position="397"/>
        <end position="420"/>
    </location>
</feature>
<keyword evidence="2" id="KW-1003">Cell membrane</keyword>
<evidence type="ECO:0000259" key="8">
    <source>
        <dbReference type="Pfam" id="PF13567"/>
    </source>
</evidence>
<comment type="subcellular location">
    <subcellularLocation>
        <location evidence="1">Cell membrane</location>
        <topology evidence="1">Multi-pass membrane protein</topology>
    </subcellularLocation>
</comment>
<evidence type="ECO:0000256" key="3">
    <source>
        <dbReference type="ARBA" id="ARBA00022692"/>
    </source>
</evidence>
<keyword evidence="3 6" id="KW-0812">Transmembrane</keyword>
<dbReference type="Proteomes" id="UP000551501">
    <property type="component" value="Unassembled WGS sequence"/>
</dbReference>
<feature type="transmembrane region" description="Helical" evidence="6">
    <location>
        <begin position="333"/>
        <end position="352"/>
    </location>
</feature>
<evidence type="ECO:0000259" key="7">
    <source>
        <dbReference type="Pfam" id="PF03772"/>
    </source>
</evidence>
<dbReference type="Pfam" id="PF03772">
    <property type="entry name" value="Competence"/>
    <property type="match status" value="1"/>
</dbReference>
<protein>
    <submittedName>
        <fullName evidence="9">Competence protein ComEC</fullName>
    </submittedName>
</protein>
<proteinExistence type="predicted"/>
<dbReference type="InterPro" id="IPR004477">
    <property type="entry name" value="ComEC_N"/>
</dbReference>
<dbReference type="NCBIfam" id="TIGR00360">
    <property type="entry name" value="ComEC_N-term"/>
    <property type="match status" value="1"/>
</dbReference>
<feature type="domain" description="DUF4131" evidence="8">
    <location>
        <begin position="27"/>
        <end position="159"/>
    </location>
</feature>
<sequence>MIDLRLAAPAAACWATTALALVAPTGLTTVLTSVFVVGGVVAGWWARDARRREAAVTVLGICGIAAAAGACVVLRIVAVDDAPIRDAVGKPVVDMVVAGDPVFFAGGQRFTVAVDVVAVSGRSQRPVAARLSAASDVGDLLPGERLSTRVRVRQAGSPGSERLVAAELAAAGSLRRVGEAPWWQRAAGQVRLRLRETAARSLGSRAGGLLPGLILGDTGGLDQSTKENFKASGLQHLVAVSGANLVLVVGAVLLCVRSFGARPPVVFAVGVVAVIGFVILVRPTDSVLRAAVMGGVGLAAGLASRRSQALPALGAAVIVVVLWWPEMALAPGFALSVAATLGLVLWSVPIRFAMTNRGVPESVAALLSMTVAAQILTTPLVIAISDRVSVFTIPANILAAPVIPFVGIAGTLAAAVGALGPRYGPNSVVAELLVRFTGPGVRWLIGVADRLGGPGWASPEVPGLAAAGVLVAVGSGAAIALRYGRSARNARR</sequence>
<dbReference type="PANTHER" id="PTHR30619">
    <property type="entry name" value="DNA INTERNALIZATION/COMPETENCE PROTEIN COMEC/REC2"/>
    <property type="match status" value="1"/>
</dbReference>
<accession>A0A840FC64</accession>
<name>A0A840FC64_9ACTN</name>
<dbReference type="Pfam" id="PF13567">
    <property type="entry name" value="DUF4131"/>
    <property type="match status" value="1"/>
</dbReference>
<feature type="domain" description="ComEC/Rec2-related protein" evidence="7">
    <location>
        <begin position="213"/>
        <end position="476"/>
    </location>
</feature>
<evidence type="ECO:0000256" key="1">
    <source>
        <dbReference type="ARBA" id="ARBA00004651"/>
    </source>
</evidence>
<comment type="caution">
    <text evidence="9">The sequence shown here is derived from an EMBL/GenBank/DDBJ whole genome shotgun (WGS) entry which is preliminary data.</text>
</comment>
<feature type="transmembrane region" description="Helical" evidence="6">
    <location>
        <begin position="234"/>
        <end position="256"/>
    </location>
</feature>
<feature type="transmembrane region" description="Helical" evidence="6">
    <location>
        <begin position="58"/>
        <end position="78"/>
    </location>
</feature>
<evidence type="ECO:0000256" key="4">
    <source>
        <dbReference type="ARBA" id="ARBA00022989"/>
    </source>
</evidence>
<feature type="transmembrane region" description="Helical" evidence="6">
    <location>
        <begin position="464"/>
        <end position="484"/>
    </location>
</feature>
<evidence type="ECO:0000313" key="9">
    <source>
        <dbReference type="EMBL" id="MBB4137097.1"/>
    </source>
</evidence>
<feature type="transmembrane region" description="Helical" evidence="6">
    <location>
        <begin position="364"/>
        <end position="385"/>
    </location>
</feature>
<dbReference type="PANTHER" id="PTHR30619:SF7">
    <property type="entry name" value="BETA-LACTAMASE DOMAIN PROTEIN"/>
    <property type="match status" value="1"/>
</dbReference>
<feature type="transmembrane region" description="Helical" evidence="6">
    <location>
        <begin position="263"/>
        <end position="281"/>
    </location>
</feature>
<keyword evidence="5 6" id="KW-0472">Membrane</keyword>
<dbReference type="InterPro" id="IPR025405">
    <property type="entry name" value="DUF4131"/>
</dbReference>
<evidence type="ECO:0000256" key="6">
    <source>
        <dbReference type="SAM" id="Phobius"/>
    </source>
</evidence>
<keyword evidence="10" id="KW-1185">Reference proteome</keyword>
<dbReference type="GO" id="GO:0005886">
    <property type="term" value="C:plasma membrane"/>
    <property type="evidence" value="ECO:0007669"/>
    <property type="project" value="UniProtKB-SubCell"/>
</dbReference>
<dbReference type="AlphaFoldDB" id="A0A840FC64"/>
<dbReference type="EMBL" id="JACIFP010000001">
    <property type="protein sequence ID" value="MBB4137097.1"/>
    <property type="molecule type" value="Genomic_DNA"/>
</dbReference>
<keyword evidence="4 6" id="KW-1133">Transmembrane helix</keyword>
<dbReference type="InterPro" id="IPR052159">
    <property type="entry name" value="Competence_DNA_uptake"/>
</dbReference>
<feature type="transmembrane region" description="Helical" evidence="6">
    <location>
        <begin position="310"/>
        <end position="327"/>
    </location>
</feature>
<organism evidence="9 10">
    <name type="scientific">Gordonia humi</name>
    <dbReference type="NCBI Taxonomy" id="686429"/>
    <lineage>
        <taxon>Bacteria</taxon>
        <taxon>Bacillati</taxon>
        <taxon>Actinomycetota</taxon>
        <taxon>Actinomycetes</taxon>
        <taxon>Mycobacteriales</taxon>
        <taxon>Gordoniaceae</taxon>
        <taxon>Gordonia</taxon>
    </lineage>
</organism>
<reference evidence="9 10" key="1">
    <citation type="submission" date="2020-08" db="EMBL/GenBank/DDBJ databases">
        <title>Sequencing the genomes of 1000 actinobacteria strains.</title>
        <authorList>
            <person name="Klenk H.-P."/>
        </authorList>
    </citation>
    <scope>NUCLEOTIDE SEQUENCE [LARGE SCALE GENOMIC DNA]</scope>
    <source>
        <strain evidence="9 10">DSM 45298</strain>
    </source>
</reference>
<evidence type="ECO:0000256" key="5">
    <source>
        <dbReference type="ARBA" id="ARBA00023136"/>
    </source>
</evidence>
<evidence type="ECO:0000313" key="10">
    <source>
        <dbReference type="Proteomes" id="UP000551501"/>
    </source>
</evidence>
<feature type="transmembrane region" description="Helical" evidence="6">
    <location>
        <begin position="30"/>
        <end position="46"/>
    </location>
</feature>
<dbReference type="RefSeq" id="WP_183371998.1">
    <property type="nucleotide sequence ID" value="NZ_BAABHL010000126.1"/>
</dbReference>
<evidence type="ECO:0000256" key="2">
    <source>
        <dbReference type="ARBA" id="ARBA00022475"/>
    </source>
</evidence>
<gene>
    <name evidence="9" type="ORF">BKA16_003649</name>
</gene>